<accession>A0A9P5X182</accession>
<organism evidence="1 2">
    <name type="scientific">Macrolepiota fuliginosa MF-IS2</name>
    <dbReference type="NCBI Taxonomy" id="1400762"/>
    <lineage>
        <taxon>Eukaryota</taxon>
        <taxon>Fungi</taxon>
        <taxon>Dikarya</taxon>
        <taxon>Basidiomycota</taxon>
        <taxon>Agaricomycotina</taxon>
        <taxon>Agaricomycetes</taxon>
        <taxon>Agaricomycetidae</taxon>
        <taxon>Agaricales</taxon>
        <taxon>Agaricineae</taxon>
        <taxon>Agaricaceae</taxon>
        <taxon>Macrolepiota</taxon>
    </lineage>
</organism>
<keyword evidence="2" id="KW-1185">Reference proteome</keyword>
<dbReference type="Proteomes" id="UP000807342">
    <property type="component" value="Unassembled WGS sequence"/>
</dbReference>
<evidence type="ECO:0000313" key="2">
    <source>
        <dbReference type="Proteomes" id="UP000807342"/>
    </source>
</evidence>
<protein>
    <submittedName>
        <fullName evidence="1">Uncharacterized protein</fullName>
    </submittedName>
</protein>
<gene>
    <name evidence="1" type="ORF">P691DRAFT_765032</name>
</gene>
<dbReference type="EMBL" id="MU151597">
    <property type="protein sequence ID" value="KAF9442603.1"/>
    <property type="molecule type" value="Genomic_DNA"/>
</dbReference>
<name>A0A9P5X182_9AGAR</name>
<sequence>MQGFIFPPALLPGGRWLLSVHGDGRLLATDLDAGALEPQPLIEAEQFIEGSNISDLPDAFEVWVDPKAAHLSCRIVLCKLGPTPELDGGTTRTRFHIYQVRLEGHGSGTRLVSEPYQVFEGPYPGRIMTLALDDRHFIHSRNCGEHDNFWGDHYAVIHIFSFPMSPASDMTPITMNMDDDLHTISDTYILPHKRFVILGQNSVRIYAIPITAQISGSRVAPLQTIKLMLMPTQMARAVRSPLYVGPHSTTIVYAAKKAIIALQIPHDATEALRMIDLGEHLFYYHFKQCVRLSRTVFVWRNGGPFFNLGIMDHDWSPSDDGSSNGHFAFCAATILDLVA</sequence>
<dbReference type="AlphaFoldDB" id="A0A9P5X182"/>
<evidence type="ECO:0000313" key="1">
    <source>
        <dbReference type="EMBL" id="KAF9442603.1"/>
    </source>
</evidence>
<comment type="caution">
    <text evidence="1">The sequence shown here is derived from an EMBL/GenBank/DDBJ whole genome shotgun (WGS) entry which is preliminary data.</text>
</comment>
<proteinExistence type="predicted"/>
<reference evidence="1" key="1">
    <citation type="submission" date="2020-11" db="EMBL/GenBank/DDBJ databases">
        <authorList>
            <consortium name="DOE Joint Genome Institute"/>
            <person name="Ahrendt S."/>
            <person name="Riley R."/>
            <person name="Andreopoulos W."/>
            <person name="Labutti K."/>
            <person name="Pangilinan J."/>
            <person name="Ruiz-Duenas F.J."/>
            <person name="Barrasa J.M."/>
            <person name="Sanchez-Garcia M."/>
            <person name="Camarero S."/>
            <person name="Miyauchi S."/>
            <person name="Serrano A."/>
            <person name="Linde D."/>
            <person name="Babiker R."/>
            <person name="Drula E."/>
            <person name="Ayuso-Fernandez I."/>
            <person name="Pacheco R."/>
            <person name="Padilla G."/>
            <person name="Ferreira P."/>
            <person name="Barriuso J."/>
            <person name="Kellner H."/>
            <person name="Castanera R."/>
            <person name="Alfaro M."/>
            <person name="Ramirez L."/>
            <person name="Pisabarro A.G."/>
            <person name="Kuo A."/>
            <person name="Tritt A."/>
            <person name="Lipzen A."/>
            <person name="He G."/>
            <person name="Yan M."/>
            <person name="Ng V."/>
            <person name="Cullen D."/>
            <person name="Martin F."/>
            <person name="Rosso M.-N."/>
            <person name="Henrissat B."/>
            <person name="Hibbett D."/>
            <person name="Martinez A.T."/>
            <person name="Grigoriev I.V."/>
        </authorList>
    </citation>
    <scope>NUCLEOTIDE SEQUENCE</scope>
    <source>
        <strain evidence="1">MF-IS2</strain>
    </source>
</reference>